<proteinExistence type="predicted"/>
<name>A0A0R3PV61_ANGCS</name>
<evidence type="ECO:0000313" key="1">
    <source>
        <dbReference type="EMBL" id="VDM61467.1"/>
    </source>
</evidence>
<evidence type="ECO:0000313" key="3">
    <source>
        <dbReference type="WBParaSite" id="ACOC_0000988101-mRNA-1"/>
    </source>
</evidence>
<organism evidence="3">
    <name type="scientific">Angiostrongylus costaricensis</name>
    <name type="common">Nematode worm</name>
    <dbReference type="NCBI Taxonomy" id="334426"/>
    <lineage>
        <taxon>Eukaryota</taxon>
        <taxon>Metazoa</taxon>
        <taxon>Ecdysozoa</taxon>
        <taxon>Nematoda</taxon>
        <taxon>Chromadorea</taxon>
        <taxon>Rhabditida</taxon>
        <taxon>Rhabditina</taxon>
        <taxon>Rhabditomorpha</taxon>
        <taxon>Strongyloidea</taxon>
        <taxon>Metastrongylidae</taxon>
        <taxon>Angiostrongylus</taxon>
    </lineage>
</organism>
<gene>
    <name evidence="1" type="ORF">ACOC_LOCUS9882</name>
</gene>
<keyword evidence="2" id="KW-1185">Reference proteome</keyword>
<dbReference type="Proteomes" id="UP000267027">
    <property type="component" value="Unassembled WGS sequence"/>
</dbReference>
<sequence>MDRKWPTTIYSTVVDERHPFTSNSSSMIEHSLSTAVEERHLVPLNPFIMVAVPMALVMEQSGEQQRRRIHYHTLPQSRSRHCCAYKFGAPDGIHRHEIVERFGSRVPPSREATP</sequence>
<reference evidence="1 2" key="2">
    <citation type="submission" date="2018-11" db="EMBL/GenBank/DDBJ databases">
        <authorList>
            <consortium name="Pathogen Informatics"/>
        </authorList>
    </citation>
    <scope>NUCLEOTIDE SEQUENCE [LARGE SCALE GENOMIC DNA]</scope>
    <source>
        <strain evidence="1 2">Costa Rica</strain>
    </source>
</reference>
<dbReference type="WBParaSite" id="ACOC_0000988101-mRNA-1">
    <property type="protein sequence ID" value="ACOC_0000988101-mRNA-1"/>
    <property type="gene ID" value="ACOC_0000988101"/>
</dbReference>
<dbReference type="EMBL" id="UYYA01004370">
    <property type="protein sequence ID" value="VDM61467.1"/>
    <property type="molecule type" value="Genomic_DNA"/>
</dbReference>
<reference evidence="3" key="1">
    <citation type="submission" date="2017-02" db="UniProtKB">
        <authorList>
            <consortium name="WormBaseParasite"/>
        </authorList>
    </citation>
    <scope>IDENTIFICATION</scope>
</reference>
<accession>A0A0R3PV61</accession>
<protein>
    <submittedName>
        <fullName evidence="1 3">Uncharacterized protein</fullName>
    </submittedName>
</protein>
<dbReference type="AlphaFoldDB" id="A0A0R3PV61"/>
<evidence type="ECO:0000313" key="2">
    <source>
        <dbReference type="Proteomes" id="UP000267027"/>
    </source>
</evidence>